<proteinExistence type="predicted"/>
<sequence>MLVWNDYRNAADSKISIASFDGVRLTSDGMAIALAFIADGVEVPQPDSSALATLAFQTQK</sequence>
<name>A0A6J6WX24_9ZZZZ</name>
<reference evidence="1" key="1">
    <citation type="submission" date="2020-05" db="EMBL/GenBank/DDBJ databases">
        <authorList>
            <person name="Chiriac C."/>
            <person name="Salcher M."/>
            <person name="Ghai R."/>
            <person name="Kavagutti S V."/>
        </authorList>
    </citation>
    <scope>NUCLEOTIDE SEQUENCE</scope>
</reference>
<protein>
    <submittedName>
        <fullName evidence="1">Unannotated protein</fullName>
    </submittedName>
</protein>
<evidence type="ECO:0000313" key="1">
    <source>
        <dbReference type="EMBL" id="CAB4788315.1"/>
    </source>
</evidence>
<dbReference type="EMBL" id="CAFAAG010000016">
    <property type="protein sequence ID" value="CAB4788315.1"/>
    <property type="molecule type" value="Genomic_DNA"/>
</dbReference>
<organism evidence="1">
    <name type="scientific">freshwater metagenome</name>
    <dbReference type="NCBI Taxonomy" id="449393"/>
    <lineage>
        <taxon>unclassified sequences</taxon>
        <taxon>metagenomes</taxon>
        <taxon>ecological metagenomes</taxon>
    </lineage>
</organism>
<gene>
    <name evidence="1" type="ORF">UFOPK2975_00369</name>
</gene>
<accession>A0A6J6WX24</accession>
<dbReference type="AlphaFoldDB" id="A0A6J6WX24"/>